<evidence type="ECO:0000313" key="2">
    <source>
        <dbReference type="EMBL" id="CAG9934000.1"/>
    </source>
</evidence>
<dbReference type="EMBL" id="OU912926">
    <property type="protein sequence ID" value="CAG9934000.1"/>
    <property type="molecule type" value="Genomic_DNA"/>
</dbReference>
<protein>
    <submittedName>
        <fullName evidence="2">_PNPOx domain-containing protein</fullName>
    </submittedName>
</protein>
<dbReference type="InterPro" id="IPR011576">
    <property type="entry name" value="Pyridox_Oxase_N"/>
</dbReference>
<sequence>MGKIYNEITPELTSWVQKQHVFFVATAPSAAEGHVNCSPKGLDSLRILTPQTVAYADLTGSGAETIAHIRDNGRIVLMFCAFEGPPKIVRFHGTGETVLPGTTLWKKLAPKMYLKPSTRAIILIHVTRVSDSCGYGVPIMPFVEDRDVIDRWVETKGVENLSAYRREKNARSIDGLPTAEFE</sequence>
<dbReference type="SUPFAM" id="SSF50475">
    <property type="entry name" value="FMN-binding split barrel"/>
    <property type="match status" value="1"/>
</dbReference>
<dbReference type="RefSeq" id="WP_239797692.1">
    <property type="nucleotide sequence ID" value="NZ_OU912926.1"/>
</dbReference>
<accession>A0ABN8AQJ5</accession>
<evidence type="ECO:0000313" key="3">
    <source>
        <dbReference type="Proteomes" id="UP000839052"/>
    </source>
</evidence>
<proteinExistence type="predicted"/>
<organism evidence="2 3">
    <name type="scientific">Candidatus Nitrotoga arctica</name>
    <dbReference type="NCBI Taxonomy" id="453162"/>
    <lineage>
        <taxon>Bacteria</taxon>
        <taxon>Pseudomonadati</taxon>
        <taxon>Pseudomonadota</taxon>
        <taxon>Betaproteobacteria</taxon>
        <taxon>Nitrosomonadales</taxon>
        <taxon>Gallionellaceae</taxon>
        <taxon>Candidatus Nitrotoga</taxon>
    </lineage>
</organism>
<evidence type="ECO:0000259" key="1">
    <source>
        <dbReference type="Pfam" id="PF01243"/>
    </source>
</evidence>
<feature type="domain" description="Pyridoxamine 5'-phosphate oxidase N-terminal" evidence="1">
    <location>
        <begin position="8"/>
        <end position="130"/>
    </location>
</feature>
<dbReference type="PANTHER" id="PTHR39336">
    <property type="entry name" value="PYRIDOXAMINE PHOSPHATE OXIDASE FAMILY PROTEIN (AFU_ORTHOLOGUE AFUA_6G11440)"/>
    <property type="match status" value="1"/>
</dbReference>
<dbReference type="Gene3D" id="2.30.110.10">
    <property type="entry name" value="Electron Transport, Fmn-binding Protein, Chain A"/>
    <property type="match status" value="1"/>
</dbReference>
<dbReference type="PANTHER" id="PTHR39336:SF1">
    <property type="entry name" value="PYRIDOXAMINE PHOSPHATE OXIDASE FAMILY PROTEIN (AFU_ORTHOLOGUE AFUA_6G11440)"/>
    <property type="match status" value="1"/>
</dbReference>
<keyword evidence="3" id="KW-1185">Reference proteome</keyword>
<gene>
    <name evidence="2" type="ORF">NTG6680_2751</name>
</gene>
<dbReference type="Pfam" id="PF01243">
    <property type="entry name" value="PNPOx_N"/>
    <property type="match status" value="1"/>
</dbReference>
<reference evidence="2 3" key="1">
    <citation type="submission" date="2021-10" db="EMBL/GenBank/DDBJ databases">
        <authorList>
            <person name="Koch H."/>
        </authorList>
    </citation>
    <scope>NUCLEOTIDE SEQUENCE [LARGE SCALE GENOMIC DNA]</scope>
    <source>
        <strain evidence="2">6680</strain>
    </source>
</reference>
<name>A0ABN8AQJ5_9PROT</name>
<dbReference type="InterPro" id="IPR012349">
    <property type="entry name" value="Split_barrel_FMN-bd"/>
</dbReference>
<dbReference type="Proteomes" id="UP000839052">
    <property type="component" value="Chromosome"/>
</dbReference>